<evidence type="ECO:0000256" key="2">
    <source>
        <dbReference type="SAM" id="Phobius"/>
    </source>
</evidence>
<reference evidence="3 4" key="1">
    <citation type="submission" date="2023-08" db="EMBL/GenBank/DDBJ databases">
        <title>A Necator americanus chromosomal reference genome.</title>
        <authorList>
            <person name="Ilik V."/>
            <person name="Petrzelkova K.J."/>
            <person name="Pardy F."/>
            <person name="Fuh T."/>
            <person name="Niatou-Singa F.S."/>
            <person name="Gouil Q."/>
            <person name="Baker L."/>
            <person name="Ritchie M.E."/>
            <person name="Jex A.R."/>
            <person name="Gazzola D."/>
            <person name="Li H."/>
            <person name="Toshio Fujiwara R."/>
            <person name="Zhan B."/>
            <person name="Aroian R.V."/>
            <person name="Pafco B."/>
            <person name="Schwarz E.M."/>
        </authorList>
    </citation>
    <scope>NUCLEOTIDE SEQUENCE [LARGE SCALE GENOMIC DNA]</scope>
    <source>
        <strain evidence="3 4">Aroian</strain>
        <tissue evidence="3">Whole animal</tissue>
    </source>
</reference>
<feature type="transmembrane region" description="Helical" evidence="2">
    <location>
        <begin position="77"/>
        <end position="99"/>
    </location>
</feature>
<evidence type="ECO:0000313" key="4">
    <source>
        <dbReference type="Proteomes" id="UP001303046"/>
    </source>
</evidence>
<organism evidence="3 4">
    <name type="scientific">Necator americanus</name>
    <name type="common">Human hookworm</name>
    <dbReference type="NCBI Taxonomy" id="51031"/>
    <lineage>
        <taxon>Eukaryota</taxon>
        <taxon>Metazoa</taxon>
        <taxon>Ecdysozoa</taxon>
        <taxon>Nematoda</taxon>
        <taxon>Chromadorea</taxon>
        <taxon>Rhabditida</taxon>
        <taxon>Rhabditina</taxon>
        <taxon>Rhabditomorpha</taxon>
        <taxon>Strongyloidea</taxon>
        <taxon>Ancylostomatidae</taxon>
        <taxon>Bunostominae</taxon>
        <taxon>Necator</taxon>
    </lineage>
</organism>
<keyword evidence="2" id="KW-0472">Membrane</keyword>
<proteinExistence type="predicted"/>
<dbReference type="EMBL" id="JAVFWL010000005">
    <property type="protein sequence ID" value="KAK6754974.1"/>
    <property type="molecule type" value="Genomic_DNA"/>
</dbReference>
<sequence length="207" mass="23090">MFSRKESSNSDGEIFNTDRAISPRTSQSSFKEAQRKKSGNTPGTLLPFGAHALSSSRLAERSNYTATCNSPKMVLSIILPILALLSVLIATVVLILTLIHQILKHQDTQKYDTQPRLYQVLRMASGDEIQNSSLVKLSYPNCGKDLYIGCWRRVESLSVISDDKNSVQDFYVRNVFAYTLPDPDVFCPPSIFVGKNSPMENCTSPYD</sequence>
<keyword evidence="2" id="KW-1133">Transmembrane helix</keyword>
<gene>
    <name evidence="3" type="primary">Necator_chrV.g18547</name>
    <name evidence="3" type="ORF">RB195_013756</name>
</gene>
<accession>A0ABR1DX61</accession>
<comment type="caution">
    <text evidence="3">The sequence shown here is derived from an EMBL/GenBank/DDBJ whole genome shotgun (WGS) entry which is preliminary data.</text>
</comment>
<protein>
    <submittedName>
        <fullName evidence="3">Uncharacterized protein</fullName>
    </submittedName>
</protein>
<keyword evidence="2" id="KW-0812">Transmembrane</keyword>
<evidence type="ECO:0000256" key="1">
    <source>
        <dbReference type="SAM" id="MobiDB-lite"/>
    </source>
</evidence>
<evidence type="ECO:0000313" key="3">
    <source>
        <dbReference type="EMBL" id="KAK6754974.1"/>
    </source>
</evidence>
<name>A0ABR1DX61_NECAM</name>
<feature type="region of interest" description="Disordered" evidence="1">
    <location>
        <begin position="1"/>
        <end position="48"/>
    </location>
</feature>
<dbReference type="Proteomes" id="UP001303046">
    <property type="component" value="Unassembled WGS sequence"/>
</dbReference>
<keyword evidence="4" id="KW-1185">Reference proteome</keyword>